<keyword evidence="1" id="KW-1133">Transmembrane helix</keyword>
<dbReference type="AlphaFoldDB" id="A0A9K3D4U8"/>
<protein>
    <submittedName>
        <fullName evidence="2">Uncharacterized protein</fullName>
    </submittedName>
</protein>
<evidence type="ECO:0000313" key="2">
    <source>
        <dbReference type="EMBL" id="GIQ87715.1"/>
    </source>
</evidence>
<name>A0A9K3D4U8_9EUKA</name>
<accession>A0A9K3D4U8</accession>
<keyword evidence="3" id="KW-1185">Reference proteome</keyword>
<dbReference type="Proteomes" id="UP000265618">
    <property type="component" value="Unassembled WGS sequence"/>
</dbReference>
<keyword evidence="1" id="KW-0812">Transmembrane</keyword>
<keyword evidence="1" id="KW-0472">Membrane</keyword>
<evidence type="ECO:0000256" key="1">
    <source>
        <dbReference type="SAM" id="Phobius"/>
    </source>
</evidence>
<sequence>MVVTYATGPVPAPYVIPKKSKCSCCCCFCICLLLCCCVIPLICAAVCFFVFNFTWYAETLPGTDFTGNTELLLDFENLTALAIAYGDTDDLMIAATSLSMGSKLVCEEITSMTGDGFFASGKGFKCAYDEEDYTSLYGAVAVTIPDNMDADVNIRCTNCIAFALGDTTSTTASDNLNTLTVHVTGGGAIGNTDVEAAGCAIDIDANMSLFSQVNIYAQDTSVAMAMEAAVDLNLTTVGYQDTEVSVLTNGYNQVNISTEDDLSCQITDLAGSCARVDGMGVTGQIVTVDDYYYASSFGVYMISEFEGDLCLGWKIDMEATNGNVHVYKYSTD</sequence>
<organism evidence="2 3">
    <name type="scientific">Kipferlia bialata</name>
    <dbReference type="NCBI Taxonomy" id="797122"/>
    <lineage>
        <taxon>Eukaryota</taxon>
        <taxon>Metamonada</taxon>
        <taxon>Carpediemonas-like organisms</taxon>
        <taxon>Kipferlia</taxon>
    </lineage>
</organism>
<gene>
    <name evidence="2" type="ORF">KIPB_009812</name>
</gene>
<comment type="caution">
    <text evidence="2">The sequence shown here is derived from an EMBL/GenBank/DDBJ whole genome shotgun (WGS) entry which is preliminary data.</text>
</comment>
<proteinExistence type="predicted"/>
<reference evidence="2 3" key="1">
    <citation type="journal article" date="2018" name="PLoS ONE">
        <title>The draft genome of Kipferlia bialata reveals reductive genome evolution in fornicate parasites.</title>
        <authorList>
            <person name="Tanifuji G."/>
            <person name="Takabayashi S."/>
            <person name="Kume K."/>
            <person name="Takagi M."/>
            <person name="Nakayama T."/>
            <person name="Kamikawa R."/>
            <person name="Inagaki Y."/>
            <person name="Hashimoto T."/>
        </authorList>
    </citation>
    <scope>NUCLEOTIDE SEQUENCE [LARGE SCALE GENOMIC DNA]</scope>
    <source>
        <strain evidence="2">NY0173</strain>
    </source>
</reference>
<feature type="transmembrane region" description="Helical" evidence="1">
    <location>
        <begin position="25"/>
        <end position="51"/>
    </location>
</feature>
<dbReference type="EMBL" id="BDIP01003445">
    <property type="protein sequence ID" value="GIQ87715.1"/>
    <property type="molecule type" value="Genomic_DNA"/>
</dbReference>
<evidence type="ECO:0000313" key="3">
    <source>
        <dbReference type="Proteomes" id="UP000265618"/>
    </source>
</evidence>